<feature type="domain" description="DUF4216" evidence="2">
    <location>
        <begin position="308"/>
        <end position="378"/>
    </location>
</feature>
<evidence type="ECO:0000259" key="3">
    <source>
        <dbReference type="Pfam" id="PF13960"/>
    </source>
</evidence>
<feature type="region of interest" description="Disordered" evidence="1">
    <location>
        <begin position="410"/>
        <end position="437"/>
    </location>
</feature>
<organism evidence="4 5">
    <name type="scientific">Acer saccharum</name>
    <name type="common">Sugar maple</name>
    <dbReference type="NCBI Taxonomy" id="4024"/>
    <lineage>
        <taxon>Eukaryota</taxon>
        <taxon>Viridiplantae</taxon>
        <taxon>Streptophyta</taxon>
        <taxon>Embryophyta</taxon>
        <taxon>Tracheophyta</taxon>
        <taxon>Spermatophyta</taxon>
        <taxon>Magnoliopsida</taxon>
        <taxon>eudicotyledons</taxon>
        <taxon>Gunneridae</taxon>
        <taxon>Pentapetalae</taxon>
        <taxon>rosids</taxon>
        <taxon>malvids</taxon>
        <taxon>Sapindales</taxon>
        <taxon>Sapindaceae</taxon>
        <taxon>Hippocastanoideae</taxon>
        <taxon>Acereae</taxon>
        <taxon>Acer</taxon>
    </lineage>
</organism>
<gene>
    <name evidence="4" type="ORF">LWI29_025285</name>
</gene>
<dbReference type="Pfam" id="PF13952">
    <property type="entry name" value="DUF4216"/>
    <property type="match status" value="1"/>
</dbReference>
<dbReference type="EMBL" id="JAUESC010000387">
    <property type="protein sequence ID" value="KAK0574547.1"/>
    <property type="molecule type" value="Genomic_DNA"/>
</dbReference>
<evidence type="ECO:0000313" key="4">
    <source>
        <dbReference type="EMBL" id="KAK0574547.1"/>
    </source>
</evidence>
<feature type="domain" description="DUF4218" evidence="3">
    <location>
        <begin position="40"/>
        <end position="152"/>
    </location>
</feature>
<protein>
    <recommendedName>
        <fullName evidence="6">DUF4218 domain-containing protein</fullName>
    </recommendedName>
</protein>
<name>A0AA39RLB9_ACESA</name>
<evidence type="ECO:0000259" key="2">
    <source>
        <dbReference type="Pfam" id="PF13952"/>
    </source>
</evidence>
<sequence length="437" mass="51091">MKTHDCHVFLERLLPLIVRDFLPRHVVDALTELNNFFRELCAKVLNKDDLDRLQDQIALTLCKLERIFPLAFFDIMVHLPIHLVWEAKVGGPIQYRWMYPIERYLRKLKCYVCNKAQPEGSIAEGYLADECLTFCSRYLRGVETKFNIPERNYDGGQHSSNTLSIFLTSGRSYGKVEVKELNLLLHNIAVLYVLQNCDESLPFIQEHKNFIINSGFRNVEQIHKEEFIGWFREKIKQLYNEGQTNKDMLCLSRGPERRVTYHPCYNINGYKFHTTERDETKKTQNNGVMVHGENQNDVSYYGILKDIIELCYTEGNKVVLFSCEWFDTAREGIGFKRDRCGNIVLNTKKKLNTQEPFVLASQAIHVYYLEGINDPTWSTSIEIKPRNLYEMPMDEGEPYQEEQMQCTNTNANLDDNHEDEIDLSRNAEDNSHNIDVE</sequence>
<reference evidence="4" key="1">
    <citation type="journal article" date="2022" name="Plant J.">
        <title>Strategies of tolerance reflected in two North American maple genomes.</title>
        <authorList>
            <person name="McEvoy S.L."/>
            <person name="Sezen U.U."/>
            <person name="Trouern-Trend A."/>
            <person name="McMahon S.M."/>
            <person name="Schaberg P.G."/>
            <person name="Yang J."/>
            <person name="Wegrzyn J.L."/>
            <person name="Swenson N.G."/>
        </authorList>
    </citation>
    <scope>NUCLEOTIDE SEQUENCE</scope>
    <source>
        <strain evidence="4">NS2018</strain>
    </source>
</reference>
<proteinExistence type="predicted"/>
<dbReference type="PANTHER" id="PTHR48258:SF3">
    <property type="entry name" value="FK506-BINDING PROTEIN 4-LIKE ISOFORM X1"/>
    <property type="match status" value="1"/>
</dbReference>
<keyword evidence="5" id="KW-1185">Reference proteome</keyword>
<evidence type="ECO:0000313" key="5">
    <source>
        <dbReference type="Proteomes" id="UP001168877"/>
    </source>
</evidence>
<dbReference type="Proteomes" id="UP001168877">
    <property type="component" value="Unassembled WGS sequence"/>
</dbReference>
<evidence type="ECO:0000256" key="1">
    <source>
        <dbReference type="SAM" id="MobiDB-lite"/>
    </source>
</evidence>
<feature type="compositionally biased region" description="Basic and acidic residues" evidence="1">
    <location>
        <begin position="422"/>
        <end position="437"/>
    </location>
</feature>
<dbReference type="AlphaFoldDB" id="A0AA39RLB9"/>
<dbReference type="Pfam" id="PF13960">
    <property type="entry name" value="DUF4218"/>
    <property type="match status" value="1"/>
</dbReference>
<evidence type="ECO:0008006" key="6">
    <source>
        <dbReference type="Google" id="ProtNLM"/>
    </source>
</evidence>
<dbReference type="PANTHER" id="PTHR48258">
    <property type="entry name" value="DUF4218 DOMAIN-CONTAINING PROTEIN-RELATED"/>
    <property type="match status" value="1"/>
</dbReference>
<accession>A0AA39RLB9</accession>
<reference evidence="4" key="2">
    <citation type="submission" date="2023-06" db="EMBL/GenBank/DDBJ databases">
        <authorList>
            <person name="Swenson N.G."/>
            <person name="Wegrzyn J.L."/>
            <person name="Mcevoy S.L."/>
        </authorList>
    </citation>
    <scope>NUCLEOTIDE SEQUENCE</scope>
    <source>
        <strain evidence="4">NS2018</strain>
        <tissue evidence="4">Leaf</tissue>
    </source>
</reference>
<dbReference type="InterPro" id="IPR025452">
    <property type="entry name" value="DUF4218"/>
</dbReference>
<comment type="caution">
    <text evidence="4">The sequence shown here is derived from an EMBL/GenBank/DDBJ whole genome shotgun (WGS) entry which is preliminary data.</text>
</comment>
<dbReference type="InterPro" id="IPR025312">
    <property type="entry name" value="DUF4216"/>
</dbReference>